<sequence>MAVRRFGRIVFVASDTLWSPPGGEFLPYVGSKGAMLGVVRTLVVDLGTGGIAVTAVPPGLTDMPIARSVNDAGQIEAVVATQAMKPDDAAHAVAFLASDGTEARPGRRRRLHHAVDPGAALRRTAW</sequence>
<dbReference type="EMBL" id="BAAAZN010000008">
    <property type="protein sequence ID" value="GAA3552176.1"/>
    <property type="molecule type" value="Genomic_DNA"/>
</dbReference>
<accession>A0ABP6WIH8</accession>
<evidence type="ECO:0000313" key="3">
    <source>
        <dbReference type="EMBL" id="GAA3552176.1"/>
    </source>
</evidence>
<reference evidence="4" key="1">
    <citation type="journal article" date="2019" name="Int. J. Syst. Evol. Microbiol.">
        <title>The Global Catalogue of Microorganisms (GCM) 10K type strain sequencing project: providing services to taxonomists for standard genome sequencing and annotation.</title>
        <authorList>
            <consortium name="The Broad Institute Genomics Platform"/>
            <consortium name="The Broad Institute Genome Sequencing Center for Infectious Disease"/>
            <person name="Wu L."/>
            <person name="Ma J."/>
        </authorList>
    </citation>
    <scope>NUCLEOTIDE SEQUENCE [LARGE SCALE GENOMIC DNA]</scope>
    <source>
        <strain evidence="4">JCM 16898</strain>
    </source>
</reference>
<dbReference type="CDD" id="cd05233">
    <property type="entry name" value="SDR_c"/>
    <property type="match status" value="1"/>
</dbReference>
<organism evidence="3 4">
    <name type="scientific">Amycolatopsis ultiminotia</name>
    <dbReference type="NCBI Taxonomy" id="543629"/>
    <lineage>
        <taxon>Bacteria</taxon>
        <taxon>Bacillati</taxon>
        <taxon>Actinomycetota</taxon>
        <taxon>Actinomycetes</taxon>
        <taxon>Pseudonocardiales</taxon>
        <taxon>Pseudonocardiaceae</taxon>
        <taxon>Amycolatopsis</taxon>
    </lineage>
</organism>
<dbReference type="Gene3D" id="3.40.50.720">
    <property type="entry name" value="NAD(P)-binding Rossmann-like Domain"/>
    <property type="match status" value="1"/>
</dbReference>
<keyword evidence="4" id="KW-1185">Reference proteome</keyword>
<evidence type="ECO:0000256" key="1">
    <source>
        <dbReference type="ARBA" id="ARBA00006484"/>
    </source>
</evidence>
<proteinExistence type="inferred from homology"/>
<dbReference type="PANTHER" id="PTHR43180">
    <property type="entry name" value="3-OXOACYL-(ACYL-CARRIER-PROTEIN) REDUCTASE (AFU_ORTHOLOGUE AFUA_6G11210)"/>
    <property type="match status" value="1"/>
</dbReference>
<protein>
    <submittedName>
        <fullName evidence="3">Uncharacterized protein</fullName>
    </submittedName>
</protein>
<dbReference type="Proteomes" id="UP001500689">
    <property type="component" value="Unassembled WGS sequence"/>
</dbReference>
<dbReference type="InterPro" id="IPR002347">
    <property type="entry name" value="SDR_fam"/>
</dbReference>
<dbReference type="InterPro" id="IPR036291">
    <property type="entry name" value="NAD(P)-bd_dom_sf"/>
</dbReference>
<dbReference type="PANTHER" id="PTHR43180:SF66">
    <property type="entry name" value="SHORT-CHAIN DEHYDROGENASE_REDUCTASE FAMILY PROTEIN"/>
    <property type="match status" value="1"/>
</dbReference>
<comment type="caution">
    <text evidence="3">The sequence shown here is derived from an EMBL/GenBank/DDBJ whole genome shotgun (WGS) entry which is preliminary data.</text>
</comment>
<comment type="similarity">
    <text evidence="1">Belongs to the short-chain dehydrogenases/reductases (SDR) family.</text>
</comment>
<dbReference type="Pfam" id="PF13561">
    <property type="entry name" value="adh_short_C2"/>
    <property type="match status" value="1"/>
</dbReference>
<dbReference type="PRINTS" id="PR00081">
    <property type="entry name" value="GDHRDH"/>
</dbReference>
<keyword evidence="2" id="KW-0560">Oxidoreductase</keyword>
<gene>
    <name evidence="3" type="ORF">GCM10022222_39730</name>
</gene>
<name>A0ABP6WIH8_9PSEU</name>
<evidence type="ECO:0000313" key="4">
    <source>
        <dbReference type="Proteomes" id="UP001500689"/>
    </source>
</evidence>
<dbReference type="SUPFAM" id="SSF51735">
    <property type="entry name" value="NAD(P)-binding Rossmann-fold domains"/>
    <property type="match status" value="1"/>
</dbReference>
<evidence type="ECO:0000256" key="2">
    <source>
        <dbReference type="ARBA" id="ARBA00023002"/>
    </source>
</evidence>